<accession>A0AAP5KCH7</accession>
<proteinExistence type="predicted"/>
<evidence type="ECO:0000313" key="3">
    <source>
        <dbReference type="EMBL" id="MDT2544915.1"/>
    </source>
</evidence>
<dbReference type="RefSeq" id="WP_010745153.1">
    <property type="nucleotide sequence ID" value="NZ_BAAAXM010000043.1"/>
</dbReference>
<dbReference type="GeneID" id="67041283"/>
<reference evidence="2" key="1">
    <citation type="submission" date="2023-03" db="EMBL/GenBank/DDBJ databases">
        <authorList>
            <person name="Shen W."/>
            <person name="Cai J."/>
        </authorList>
    </citation>
    <scope>NUCLEOTIDE SEQUENCE</scope>
    <source>
        <strain evidence="2">B646-2</strain>
        <strain evidence="3">Y15</strain>
    </source>
</reference>
<evidence type="ECO:0000256" key="1">
    <source>
        <dbReference type="SAM" id="Phobius"/>
    </source>
</evidence>
<evidence type="ECO:0000313" key="2">
    <source>
        <dbReference type="EMBL" id="MDT2537974.1"/>
    </source>
</evidence>
<dbReference type="Proteomes" id="UP001249240">
    <property type="component" value="Unassembled WGS sequence"/>
</dbReference>
<keyword evidence="1" id="KW-0472">Membrane</keyword>
<keyword evidence="1" id="KW-1133">Transmembrane helix</keyword>
<protein>
    <submittedName>
        <fullName evidence="2">Uncharacterized protein</fullName>
    </submittedName>
</protein>
<evidence type="ECO:0000313" key="4">
    <source>
        <dbReference type="Proteomes" id="UP001249240"/>
    </source>
</evidence>
<dbReference type="AlphaFoldDB" id="A0AAP5KCH7"/>
<keyword evidence="1" id="KW-0812">Transmembrane</keyword>
<dbReference type="EMBL" id="JARPXL010000010">
    <property type="protein sequence ID" value="MDT2544915.1"/>
    <property type="molecule type" value="Genomic_DNA"/>
</dbReference>
<organism evidence="2 4">
    <name type="scientific">Enterococcus raffinosus</name>
    <dbReference type="NCBI Taxonomy" id="71452"/>
    <lineage>
        <taxon>Bacteria</taxon>
        <taxon>Bacillati</taxon>
        <taxon>Bacillota</taxon>
        <taxon>Bacilli</taxon>
        <taxon>Lactobacillales</taxon>
        <taxon>Enterococcaceae</taxon>
        <taxon>Enterococcus</taxon>
    </lineage>
</organism>
<sequence length="46" mass="5599">MDQLLSYFFEASKVVTGIFFIAAIVLFLCLLIIKDRIWCYFRRRDY</sequence>
<name>A0AAP5KCH7_9ENTE</name>
<dbReference type="Proteomes" id="UP001254770">
    <property type="component" value="Unassembled WGS sequence"/>
</dbReference>
<feature type="transmembrane region" description="Helical" evidence="1">
    <location>
        <begin position="14"/>
        <end position="33"/>
    </location>
</feature>
<comment type="caution">
    <text evidence="2">The sequence shown here is derived from an EMBL/GenBank/DDBJ whole genome shotgun (WGS) entry which is preliminary data.</text>
</comment>
<gene>
    <name evidence="3" type="ORF">P7D69_11240</name>
    <name evidence="2" type="ORF">P7D78_07550</name>
</gene>
<dbReference type="EMBL" id="JARPXM010000006">
    <property type="protein sequence ID" value="MDT2537974.1"/>
    <property type="molecule type" value="Genomic_DNA"/>
</dbReference>